<evidence type="ECO:0000313" key="5">
    <source>
        <dbReference type="Proteomes" id="UP001494902"/>
    </source>
</evidence>
<comment type="subunit">
    <text evidence="2">Monomer. Interacts with PqqE.</text>
</comment>
<dbReference type="Proteomes" id="UP001494902">
    <property type="component" value="Unassembled WGS sequence"/>
</dbReference>
<gene>
    <name evidence="4" type="primary">pqqD</name>
    <name evidence="4" type="ORF">WIS52_18865</name>
</gene>
<organism evidence="4 5">
    <name type="scientific">Pseudonocardia nematodicida</name>
    <dbReference type="NCBI Taxonomy" id="1206997"/>
    <lineage>
        <taxon>Bacteria</taxon>
        <taxon>Bacillati</taxon>
        <taxon>Actinomycetota</taxon>
        <taxon>Actinomycetes</taxon>
        <taxon>Pseudonocardiales</taxon>
        <taxon>Pseudonocardiaceae</taxon>
        <taxon>Pseudonocardia</taxon>
    </lineage>
</organism>
<dbReference type="RefSeq" id="WP_349299595.1">
    <property type="nucleotide sequence ID" value="NZ_JBEDNQ010000007.1"/>
</dbReference>
<dbReference type="NCBIfam" id="TIGR03859">
    <property type="entry name" value="PQQ_PqqD"/>
    <property type="match status" value="1"/>
</dbReference>
<proteinExistence type="predicted"/>
<dbReference type="EMBL" id="JBEDNQ010000007">
    <property type="protein sequence ID" value="MEQ3552540.1"/>
    <property type="molecule type" value="Genomic_DNA"/>
</dbReference>
<accession>A0ABV1KDJ5</accession>
<evidence type="ECO:0000256" key="1">
    <source>
        <dbReference type="ARBA" id="ARBA00004886"/>
    </source>
</evidence>
<protein>
    <submittedName>
        <fullName evidence="4">Pyrroloquinoline quinone biosynthesis peptide chaperone PqqD</fullName>
    </submittedName>
</protein>
<comment type="pathway">
    <text evidence="1">Cofactor biosynthesis; pyrroloquinoline quinone biosynthesis.</text>
</comment>
<dbReference type="InterPro" id="IPR022479">
    <property type="entry name" value="PqqD_bac"/>
</dbReference>
<dbReference type="Gene3D" id="1.10.10.1150">
    <property type="entry name" value="Coenzyme PQQ synthesis protein D (PqqD)"/>
    <property type="match status" value="1"/>
</dbReference>
<dbReference type="InterPro" id="IPR008792">
    <property type="entry name" value="PQQD"/>
</dbReference>
<reference evidence="4 5" key="1">
    <citation type="submission" date="2024-03" db="EMBL/GenBank/DDBJ databases">
        <title>Draft genome sequence of Pseudonocardia nematodicida JCM 31783.</title>
        <authorList>
            <person name="Butdee W."/>
            <person name="Duangmal K."/>
        </authorList>
    </citation>
    <scope>NUCLEOTIDE SEQUENCE [LARGE SCALE GENOMIC DNA]</scope>
    <source>
        <strain evidence="4 5">JCM 31783</strain>
    </source>
</reference>
<keyword evidence="5" id="KW-1185">Reference proteome</keyword>
<name>A0ABV1KDJ5_9PSEU</name>
<evidence type="ECO:0000313" key="4">
    <source>
        <dbReference type="EMBL" id="MEQ3552540.1"/>
    </source>
</evidence>
<dbReference type="InterPro" id="IPR041881">
    <property type="entry name" value="PqqD_sf"/>
</dbReference>
<evidence type="ECO:0000256" key="3">
    <source>
        <dbReference type="ARBA" id="ARBA00022905"/>
    </source>
</evidence>
<comment type="caution">
    <text evidence="4">The sequence shown here is derived from an EMBL/GenBank/DDBJ whole genome shotgun (WGS) entry which is preliminary data.</text>
</comment>
<keyword evidence="3" id="KW-0884">PQQ biosynthesis</keyword>
<sequence>MSDAEIPGNARPRLGAHVRMRPDRATGGYVLLGPETVVVLNQTGHAVLRLCDGERTVDQIVASLVEGYDGADTDVVGEQVRDYLSRLAARNLVAFTRTRR</sequence>
<dbReference type="Pfam" id="PF05402">
    <property type="entry name" value="PqqD"/>
    <property type="match status" value="1"/>
</dbReference>
<evidence type="ECO:0000256" key="2">
    <source>
        <dbReference type="ARBA" id="ARBA00011741"/>
    </source>
</evidence>